<name>A0ABS4CJU5_9ENTE</name>
<protein>
    <submittedName>
        <fullName evidence="1">Uncharacterized protein</fullName>
    </submittedName>
</protein>
<evidence type="ECO:0000313" key="2">
    <source>
        <dbReference type="Proteomes" id="UP000673375"/>
    </source>
</evidence>
<keyword evidence="2" id="KW-1185">Reference proteome</keyword>
<accession>A0ABS4CJU5</accession>
<dbReference type="RefSeq" id="WP_209557632.1">
    <property type="nucleotide sequence ID" value="NZ_JAEDXU010000005.1"/>
</dbReference>
<dbReference type="Proteomes" id="UP000673375">
    <property type="component" value="Unassembled WGS sequence"/>
</dbReference>
<proteinExistence type="predicted"/>
<reference evidence="1 2" key="1">
    <citation type="submission" date="2020-12" db="EMBL/GenBank/DDBJ databases">
        <title>Vagococcus allomyrinae sp. nov. and Enterococcus lavae sp. nov., isolated from the larvae of Allomyrina dichotoma.</title>
        <authorList>
            <person name="Lee S.D."/>
        </authorList>
    </citation>
    <scope>NUCLEOTIDE SEQUENCE [LARGE SCALE GENOMIC DNA]</scope>
    <source>
        <strain evidence="1 2">BWM-S5</strain>
    </source>
</reference>
<organism evidence="1 2">
    <name type="scientific">Enterococcus larvae</name>
    <dbReference type="NCBI Taxonomy" id="2794352"/>
    <lineage>
        <taxon>Bacteria</taxon>
        <taxon>Bacillati</taxon>
        <taxon>Bacillota</taxon>
        <taxon>Bacilli</taxon>
        <taxon>Lactobacillales</taxon>
        <taxon>Enterococcaceae</taxon>
        <taxon>Enterococcus</taxon>
    </lineage>
</organism>
<gene>
    <name evidence="1" type="ORF">I6N96_11210</name>
</gene>
<comment type="caution">
    <text evidence="1">The sequence shown here is derived from an EMBL/GenBank/DDBJ whole genome shotgun (WGS) entry which is preliminary data.</text>
</comment>
<dbReference type="EMBL" id="JAEDXU010000005">
    <property type="protein sequence ID" value="MBP1046836.1"/>
    <property type="molecule type" value="Genomic_DNA"/>
</dbReference>
<sequence>MRELSIEKMEAKTDEKRMDRVVGAGFERDTVQESKRADETKSDFFYGWSRIICLF</sequence>
<evidence type="ECO:0000313" key="1">
    <source>
        <dbReference type="EMBL" id="MBP1046836.1"/>
    </source>
</evidence>